<dbReference type="GO" id="GO:0007586">
    <property type="term" value="P:digestion"/>
    <property type="evidence" value="ECO:0007669"/>
    <property type="project" value="UniProtKB-KW"/>
</dbReference>
<proteinExistence type="inferred from homology"/>
<dbReference type="STRING" id="62324.A0A182REI1"/>
<organism evidence="15">
    <name type="scientific">Anopheles funestus</name>
    <name type="common">African malaria mosquito</name>
    <dbReference type="NCBI Taxonomy" id="62324"/>
    <lineage>
        <taxon>Eukaryota</taxon>
        <taxon>Metazoa</taxon>
        <taxon>Ecdysozoa</taxon>
        <taxon>Arthropoda</taxon>
        <taxon>Hexapoda</taxon>
        <taxon>Insecta</taxon>
        <taxon>Pterygota</taxon>
        <taxon>Neoptera</taxon>
        <taxon>Endopterygota</taxon>
        <taxon>Diptera</taxon>
        <taxon>Nematocera</taxon>
        <taxon>Culicoidea</taxon>
        <taxon>Culicidae</taxon>
        <taxon>Anophelinae</taxon>
        <taxon>Anopheles</taxon>
    </lineage>
</organism>
<keyword evidence="2" id="KW-0964">Secreted</keyword>
<dbReference type="EnsemblMetazoa" id="AFUN004608-RA">
    <property type="protein sequence ID" value="AFUN004608-PA"/>
    <property type="gene ID" value="AFUN004608"/>
</dbReference>
<dbReference type="PROSITE" id="PS50240">
    <property type="entry name" value="TRYPSIN_DOM"/>
    <property type="match status" value="2"/>
</dbReference>
<dbReference type="InterPro" id="IPR050430">
    <property type="entry name" value="Peptidase_S1"/>
</dbReference>
<keyword evidence="7 13" id="KW-0720">Serine protease</keyword>
<dbReference type="SMART" id="SM00020">
    <property type="entry name" value="Tryp_SPc"/>
    <property type="match status" value="2"/>
</dbReference>
<evidence type="ECO:0000313" key="15">
    <source>
        <dbReference type="EnsemblMetazoa" id="AFUN004608-PA"/>
    </source>
</evidence>
<comment type="subcellular location">
    <subcellularLocation>
        <location evidence="1">Secreted</location>
    </subcellularLocation>
</comment>
<dbReference type="VEuPathDB" id="VectorBase:AFUN2_011650"/>
<evidence type="ECO:0000256" key="9">
    <source>
        <dbReference type="ARBA" id="ARBA00023157"/>
    </source>
</evidence>
<keyword evidence="8" id="KW-0865">Zymogen</keyword>
<dbReference type="GO" id="GO:0004252">
    <property type="term" value="F:serine-type endopeptidase activity"/>
    <property type="evidence" value="ECO:0007669"/>
    <property type="project" value="UniProtKB-EC"/>
</dbReference>
<comment type="similarity">
    <text evidence="10">Belongs to the peptidase S1 family. CLIP subfamily.</text>
</comment>
<dbReference type="InterPro" id="IPR043504">
    <property type="entry name" value="Peptidase_S1_PA_chymotrypsin"/>
</dbReference>
<keyword evidence="6 13" id="KW-0378">Hydrolase</keyword>
<dbReference type="EC" id="3.4.21.4" evidence="12"/>
<evidence type="ECO:0000256" key="3">
    <source>
        <dbReference type="ARBA" id="ARBA00022670"/>
    </source>
</evidence>
<sequence length="479" mass="53042">MSRRSNGSSYRIVNGTTAIISDYPFLVSVQRWNQDTKTHICGGTFISDQWILTAGHCVDDYEFGLGGIVRVESSFHASGGIFLTIERTVLHDRISYGTAGIDYDFGLIKLAAKFERAVPIRLVMAKRHFLPGELCTIVGWGMTKNTGDRDQLRMVKLPIVARSECNSSYFERETITQRMLCAGYPGGGQDACEGDSGGPLLCRGIQVGITSWGVGCAKPNRYGVYSNIANQRDWIRKHTVGDADAKRQLSFRIVNGTEATIVTYPFVVSVQKWTPRLKQHICGGTLISDSWILTAAHCVDKITSGTVMVRANSSFFNRGGKLHRVERVIKHELFSYETGDYDFGLLRLKQRFKRGSYVKLASGRKRFPPAERCTAMGWGYTLGPASREQLRQVVLPIVSQKVCQKSYEKTDKITARMLCAGYTEGMQDACDGDSGGPLICRGLQAGVISWAIGCAQPNKYGVYSSIAEGREWIRNQTGV</sequence>
<comment type="catalytic activity">
    <reaction evidence="11">
        <text>Preferential cleavage: Arg-|-Xaa, Lys-|-Xaa.</text>
        <dbReference type="EC" id="3.4.21.4"/>
    </reaction>
</comment>
<dbReference type="InterPro" id="IPR001314">
    <property type="entry name" value="Peptidase_S1A"/>
</dbReference>
<dbReference type="Gene3D" id="2.40.10.10">
    <property type="entry name" value="Trypsin-like serine proteases"/>
    <property type="match status" value="2"/>
</dbReference>
<dbReference type="PRINTS" id="PR00722">
    <property type="entry name" value="CHYMOTRYPSIN"/>
</dbReference>
<evidence type="ECO:0000256" key="5">
    <source>
        <dbReference type="ARBA" id="ARBA00022757"/>
    </source>
</evidence>
<dbReference type="FunFam" id="2.40.10.10:FF:000002">
    <property type="entry name" value="Transmembrane protease serine"/>
    <property type="match status" value="1"/>
</dbReference>
<dbReference type="GO" id="GO:0006508">
    <property type="term" value="P:proteolysis"/>
    <property type="evidence" value="ECO:0007669"/>
    <property type="project" value="UniProtKB-KW"/>
</dbReference>
<keyword evidence="4" id="KW-0732">Signal</keyword>
<reference evidence="15" key="1">
    <citation type="submission" date="2020-05" db="UniProtKB">
        <authorList>
            <consortium name="EnsemblMetazoa"/>
        </authorList>
    </citation>
    <scope>IDENTIFICATION</scope>
    <source>
        <strain evidence="15">FUMOZ</strain>
    </source>
</reference>
<dbReference type="AlphaFoldDB" id="A0A182REI1"/>
<dbReference type="PANTHER" id="PTHR24276">
    <property type="entry name" value="POLYSERASE-RELATED"/>
    <property type="match status" value="1"/>
</dbReference>
<dbReference type="InterPro" id="IPR009003">
    <property type="entry name" value="Peptidase_S1_PA"/>
</dbReference>
<dbReference type="PROSITE" id="PS00134">
    <property type="entry name" value="TRYPSIN_HIS"/>
    <property type="match status" value="2"/>
</dbReference>
<evidence type="ECO:0000256" key="6">
    <source>
        <dbReference type="ARBA" id="ARBA00022801"/>
    </source>
</evidence>
<evidence type="ECO:0000256" key="8">
    <source>
        <dbReference type="ARBA" id="ARBA00023145"/>
    </source>
</evidence>
<evidence type="ECO:0000259" key="14">
    <source>
        <dbReference type="PROSITE" id="PS50240"/>
    </source>
</evidence>
<dbReference type="PANTHER" id="PTHR24276:SF97">
    <property type="entry name" value="GH13245P2-RELATED"/>
    <property type="match status" value="1"/>
</dbReference>
<protein>
    <recommendedName>
        <fullName evidence="12">trypsin</fullName>
        <ecNumber evidence="12">3.4.21.4</ecNumber>
    </recommendedName>
</protein>
<dbReference type="InterPro" id="IPR033116">
    <property type="entry name" value="TRYPSIN_SER"/>
</dbReference>
<dbReference type="PROSITE" id="PS00135">
    <property type="entry name" value="TRYPSIN_SER"/>
    <property type="match status" value="2"/>
</dbReference>
<feature type="domain" description="Peptidase S1" evidence="14">
    <location>
        <begin position="253"/>
        <end position="478"/>
    </location>
</feature>
<evidence type="ECO:0000256" key="7">
    <source>
        <dbReference type="ARBA" id="ARBA00022825"/>
    </source>
</evidence>
<name>A0A182REI1_ANOFN</name>
<accession>A0A182REI1</accession>
<dbReference type="FunFam" id="2.40.10.10:FF:000077">
    <property type="entry name" value="Predicted protein"/>
    <property type="match status" value="1"/>
</dbReference>
<dbReference type="GO" id="GO:0005576">
    <property type="term" value="C:extracellular region"/>
    <property type="evidence" value="ECO:0007669"/>
    <property type="project" value="UniProtKB-SubCell"/>
</dbReference>
<dbReference type="VEuPathDB" id="VectorBase:AFUN004608"/>
<evidence type="ECO:0000256" key="12">
    <source>
        <dbReference type="ARBA" id="ARBA00038868"/>
    </source>
</evidence>
<dbReference type="VEuPathDB" id="VectorBase:AFUN2_005589"/>
<evidence type="ECO:0000256" key="13">
    <source>
        <dbReference type="RuleBase" id="RU363034"/>
    </source>
</evidence>
<keyword evidence="3 13" id="KW-0645">Protease</keyword>
<keyword evidence="5" id="KW-0222">Digestion</keyword>
<dbReference type="InterPro" id="IPR018114">
    <property type="entry name" value="TRYPSIN_HIS"/>
</dbReference>
<evidence type="ECO:0000256" key="4">
    <source>
        <dbReference type="ARBA" id="ARBA00022729"/>
    </source>
</evidence>
<dbReference type="CDD" id="cd00190">
    <property type="entry name" value="Tryp_SPc"/>
    <property type="match status" value="2"/>
</dbReference>
<evidence type="ECO:0000256" key="10">
    <source>
        <dbReference type="ARBA" id="ARBA00024195"/>
    </source>
</evidence>
<evidence type="ECO:0000256" key="11">
    <source>
        <dbReference type="ARBA" id="ARBA00036320"/>
    </source>
</evidence>
<dbReference type="Pfam" id="PF00089">
    <property type="entry name" value="Trypsin"/>
    <property type="match status" value="2"/>
</dbReference>
<evidence type="ECO:0000256" key="1">
    <source>
        <dbReference type="ARBA" id="ARBA00004613"/>
    </source>
</evidence>
<evidence type="ECO:0000256" key="2">
    <source>
        <dbReference type="ARBA" id="ARBA00022525"/>
    </source>
</evidence>
<dbReference type="InterPro" id="IPR001254">
    <property type="entry name" value="Trypsin_dom"/>
</dbReference>
<feature type="domain" description="Peptidase S1" evidence="14">
    <location>
        <begin position="12"/>
        <end position="240"/>
    </location>
</feature>
<keyword evidence="9" id="KW-1015">Disulfide bond</keyword>
<dbReference type="SUPFAM" id="SSF50494">
    <property type="entry name" value="Trypsin-like serine proteases"/>
    <property type="match status" value="2"/>
</dbReference>